<dbReference type="RefSeq" id="WP_185990766.1">
    <property type="nucleotide sequence ID" value="NZ_JACCAE010000001.1"/>
</dbReference>
<dbReference type="PROSITE" id="PS51371">
    <property type="entry name" value="CBS"/>
    <property type="match status" value="2"/>
</dbReference>
<keyword evidence="1 2" id="KW-0129">CBS domain</keyword>
<evidence type="ECO:0000259" key="3">
    <source>
        <dbReference type="PROSITE" id="PS51371"/>
    </source>
</evidence>
<dbReference type="EMBL" id="JACCAE010000001">
    <property type="protein sequence ID" value="NYF97897.1"/>
    <property type="molecule type" value="Genomic_DNA"/>
</dbReference>
<dbReference type="InterPro" id="IPR044725">
    <property type="entry name" value="CBSX3_CBS_dom"/>
</dbReference>
<dbReference type="SMART" id="SM00116">
    <property type="entry name" value="CBS"/>
    <property type="match status" value="2"/>
</dbReference>
<keyword evidence="5" id="KW-1185">Reference proteome</keyword>
<dbReference type="CDD" id="cd04623">
    <property type="entry name" value="CBS_pair_bac_euk"/>
    <property type="match status" value="1"/>
</dbReference>
<dbReference type="InterPro" id="IPR046342">
    <property type="entry name" value="CBS_dom_sf"/>
</dbReference>
<dbReference type="AlphaFoldDB" id="A0A852VLE5"/>
<organism evidence="4 5">
    <name type="scientific">Janibacter cremeus</name>
    <dbReference type="NCBI Taxonomy" id="1285192"/>
    <lineage>
        <taxon>Bacteria</taxon>
        <taxon>Bacillati</taxon>
        <taxon>Actinomycetota</taxon>
        <taxon>Actinomycetes</taxon>
        <taxon>Micrococcales</taxon>
        <taxon>Intrasporangiaceae</taxon>
        <taxon>Janibacter</taxon>
    </lineage>
</organism>
<protein>
    <submittedName>
        <fullName evidence="4">CBS domain-containing protein</fullName>
    </submittedName>
</protein>
<dbReference type="Gene3D" id="3.10.580.10">
    <property type="entry name" value="CBS-domain"/>
    <property type="match status" value="1"/>
</dbReference>
<accession>A0A852VLE5</accession>
<proteinExistence type="predicted"/>
<feature type="domain" description="CBS" evidence="3">
    <location>
        <begin position="76"/>
        <end position="132"/>
    </location>
</feature>
<evidence type="ECO:0000256" key="1">
    <source>
        <dbReference type="ARBA" id="ARBA00023122"/>
    </source>
</evidence>
<gene>
    <name evidence="4" type="ORF">BJY20_001289</name>
</gene>
<reference evidence="4 5" key="1">
    <citation type="submission" date="2020-07" db="EMBL/GenBank/DDBJ databases">
        <title>Sequencing the genomes of 1000 actinobacteria strains.</title>
        <authorList>
            <person name="Klenk H.-P."/>
        </authorList>
    </citation>
    <scope>NUCLEOTIDE SEQUENCE [LARGE SCALE GENOMIC DNA]</scope>
    <source>
        <strain evidence="4 5">DSM 26154</strain>
    </source>
</reference>
<name>A0A852VLE5_9MICO</name>
<evidence type="ECO:0000313" key="4">
    <source>
        <dbReference type="EMBL" id="NYF97897.1"/>
    </source>
</evidence>
<feature type="domain" description="CBS" evidence="3">
    <location>
        <begin position="8"/>
        <end position="70"/>
    </location>
</feature>
<evidence type="ECO:0000256" key="2">
    <source>
        <dbReference type="PROSITE-ProRule" id="PRU00703"/>
    </source>
</evidence>
<dbReference type="SUPFAM" id="SSF54631">
    <property type="entry name" value="CBS-domain pair"/>
    <property type="match status" value="1"/>
</dbReference>
<evidence type="ECO:0000313" key="5">
    <source>
        <dbReference type="Proteomes" id="UP000554054"/>
    </source>
</evidence>
<dbReference type="InterPro" id="IPR051257">
    <property type="entry name" value="Diverse_CBS-Domain"/>
</dbReference>
<comment type="caution">
    <text evidence="4">The sequence shown here is derived from an EMBL/GenBank/DDBJ whole genome shotgun (WGS) entry which is preliminary data.</text>
</comment>
<dbReference type="Pfam" id="PF00571">
    <property type="entry name" value="CBS"/>
    <property type="match status" value="2"/>
</dbReference>
<sequence length="142" mass="15140">MKISDVLRNKGSDVVTIAPDDTVATLITLLADHGIGAVVVSGGDGAVDGIVSERDVVRRLHSAGPAVLDEPVSAIMTADVHTCTTQDEVSDLAARMTARRIRHVPVVEEDTLVAIVSIGDVVKHRIRDLSAERDHLEAYITQ</sequence>
<dbReference type="InterPro" id="IPR000644">
    <property type="entry name" value="CBS_dom"/>
</dbReference>
<dbReference type="PANTHER" id="PTHR43080">
    <property type="entry name" value="CBS DOMAIN-CONTAINING PROTEIN CBSX3, MITOCHONDRIAL"/>
    <property type="match status" value="1"/>
</dbReference>
<dbReference type="Proteomes" id="UP000554054">
    <property type="component" value="Unassembled WGS sequence"/>
</dbReference>
<dbReference type="PANTHER" id="PTHR43080:SF2">
    <property type="entry name" value="CBS DOMAIN-CONTAINING PROTEIN"/>
    <property type="match status" value="1"/>
</dbReference>